<sequence>MTEPRRIPLPELGSLYRKAALDAAKSKLSTTGSLKALPQRPVLAEHPGITEEQAEAYRQLVHGEVFDGVHRASLPSVLVHIAGFPVQMALMSQREFPLPLLGMVHLSNHVHHHHPVTAGQPLQILARAENLAPHRRGTQVDIVLEISAAGQLLYSSTSVYLGRGSYLFDKPDAAAPREDFTPPVKTALWTLGAEAGRDYAAVSGDYNPIHLTGLTAKALGQKRAIVHGMYSAARMLEGREPEGAGHQWSIQFAAPVALPGKVAFAAEQVEEKVTRFTGWNPRRAKPHFTGELILP</sequence>
<organism evidence="3 4">
    <name type="scientific">Nesterenkonia alkaliphila</name>
    <dbReference type="NCBI Taxonomy" id="1463631"/>
    <lineage>
        <taxon>Bacteria</taxon>
        <taxon>Bacillati</taxon>
        <taxon>Actinomycetota</taxon>
        <taxon>Actinomycetes</taxon>
        <taxon>Micrococcales</taxon>
        <taxon>Micrococcaceae</taxon>
        <taxon>Nesterenkonia</taxon>
    </lineage>
</organism>
<name>A0A7K1UM73_9MICC</name>
<dbReference type="InterPro" id="IPR029069">
    <property type="entry name" value="HotDog_dom_sf"/>
</dbReference>
<dbReference type="InterPro" id="IPR002539">
    <property type="entry name" value="MaoC-like_dom"/>
</dbReference>
<feature type="domain" description="MaoC-like" evidence="2">
    <location>
        <begin position="196"/>
        <end position="273"/>
    </location>
</feature>
<reference evidence="3 4" key="1">
    <citation type="submission" date="2019-12" db="EMBL/GenBank/DDBJ databases">
        <title>Nesterenkonia muleiensis sp. nov., a novel actinobacterium isolated from sap of Populus euphratica.</title>
        <authorList>
            <person name="Wang R."/>
        </authorList>
    </citation>
    <scope>NUCLEOTIDE SEQUENCE [LARGE SCALE GENOMIC DNA]</scope>
    <source>
        <strain evidence="3 4">F10</strain>
    </source>
</reference>
<keyword evidence="4" id="KW-1185">Reference proteome</keyword>
<gene>
    <name evidence="3" type="ORF">GNZ21_14610</name>
</gene>
<evidence type="ECO:0000256" key="1">
    <source>
        <dbReference type="ARBA" id="ARBA00005254"/>
    </source>
</evidence>
<dbReference type="InterPro" id="IPR003965">
    <property type="entry name" value="Fatty_acid_synthase"/>
</dbReference>
<comment type="caution">
    <text evidence="3">The sequence shown here is derived from an EMBL/GenBank/DDBJ whole genome shotgun (WGS) entry which is preliminary data.</text>
</comment>
<dbReference type="RefSeq" id="WP_157325618.1">
    <property type="nucleotide sequence ID" value="NZ_BMFX01000003.1"/>
</dbReference>
<comment type="similarity">
    <text evidence="1">Belongs to the enoyl-CoA hydratase/isomerase family.</text>
</comment>
<dbReference type="AlphaFoldDB" id="A0A7K1UM73"/>
<dbReference type="EMBL" id="WRPM01000101">
    <property type="protein sequence ID" value="MVT27567.1"/>
    <property type="molecule type" value="Genomic_DNA"/>
</dbReference>
<proteinExistence type="inferred from homology"/>
<evidence type="ECO:0000259" key="2">
    <source>
        <dbReference type="Pfam" id="PF01575"/>
    </source>
</evidence>
<dbReference type="Proteomes" id="UP000460157">
    <property type="component" value="Unassembled WGS sequence"/>
</dbReference>
<evidence type="ECO:0000313" key="3">
    <source>
        <dbReference type="EMBL" id="MVT27567.1"/>
    </source>
</evidence>
<dbReference type="PANTHER" id="PTHR43841:SF3">
    <property type="entry name" value="(3R)-HYDROXYACYL-ACP DEHYDRATASE SUBUNIT HADB"/>
    <property type="match status" value="1"/>
</dbReference>
<dbReference type="GO" id="GO:0005835">
    <property type="term" value="C:fatty acid synthase complex"/>
    <property type="evidence" value="ECO:0007669"/>
    <property type="project" value="InterPro"/>
</dbReference>
<dbReference type="OrthoDB" id="9774179at2"/>
<dbReference type="GO" id="GO:0006633">
    <property type="term" value="P:fatty acid biosynthetic process"/>
    <property type="evidence" value="ECO:0007669"/>
    <property type="project" value="InterPro"/>
</dbReference>
<dbReference type="Pfam" id="PF01575">
    <property type="entry name" value="MaoC_dehydratas"/>
    <property type="match status" value="1"/>
</dbReference>
<evidence type="ECO:0000313" key="4">
    <source>
        <dbReference type="Proteomes" id="UP000460157"/>
    </source>
</evidence>
<dbReference type="PANTHER" id="PTHR43841">
    <property type="entry name" value="3-HYDROXYACYL-THIOESTER DEHYDRATASE HTDX-RELATED"/>
    <property type="match status" value="1"/>
</dbReference>
<dbReference type="GO" id="GO:0004312">
    <property type="term" value="F:fatty acid synthase activity"/>
    <property type="evidence" value="ECO:0007669"/>
    <property type="project" value="InterPro"/>
</dbReference>
<dbReference type="Gene3D" id="3.10.129.10">
    <property type="entry name" value="Hotdog Thioesterase"/>
    <property type="match status" value="1"/>
</dbReference>
<protein>
    <recommendedName>
        <fullName evidence="2">MaoC-like domain-containing protein</fullName>
    </recommendedName>
</protein>
<accession>A0A7K1UM73</accession>
<dbReference type="PRINTS" id="PR01483">
    <property type="entry name" value="FASYNTHASE"/>
</dbReference>
<dbReference type="SUPFAM" id="SSF54637">
    <property type="entry name" value="Thioesterase/thiol ester dehydrase-isomerase"/>
    <property type="match status" value="2"/>
</dbReference>